<accession>A0AAN5IDH5</accession>
<sequence>DALDSRKHQLDVYPYFFSERCQWEDGFFSSKSATPFESSFRWNGRETPSKEPRPRGFQVATRKGSELPCLPTAFTSLLCLSLLLFHKSSEVTSPFTSLCPILPLSSTKSSVLI</sequence>
<gene>
    <name evidence="2" type="ORF">PMAYCL1PPCAC_28816</name>
</gene>
<feature type="non-terminal residue" evidence="2">
    <location>
        <position position="1"/>
    </location>
</feature>
<evidence type="ECO:0000313" key="3">
    <source>
        <dbReference type="Proteomes" id="UP001328107"/>
    </source>
</evidence>
<evidence type="ECO:0000256" key="1">
    <source>
        <dbReference type="SAM" id="MobiDB-lite"/>
    </source>
</evidence>
<dbReference type="EMBL" id="BTRK01000006">
    <property type="protein sequence ID" value="GMR58621.1"/>
    <property type="molecule type" value="Genomic_DNA"/>
</dbReference>
<evidence type="ECO:0000313" key="2">
    <source>
        <dbReference type="EMBL" id="GMR58621.1"/>
    </source>
</evidence>
<organism evidence="2 3">
    <name type="scientific">Pristionchus mayeri</name>
    <dbReference type="NCBI Taxonomy" id="1317129"/>
    <lineage>
        <taxon>Eukaryota</taxon>
        <taxon>Metazoa</taxon>
        <taxon>Ecdysozoa</taxon>
        <taxon>Nematoda</taxon>
        <taxon>Chromadorea</taxon>
        <taxon>Rhabditida</taxon>
        <taxon>Rhabditina</taxon>
        <taxon>Diplogasteromorpha</taxon>
        <taxon>Diplogasteroidea</taxon>
        <taxon>Neodiplogasteridae</taxon>
        <taxon>Pristionchus</taxon>
    </lineage>
</organism>
<feature type="region of interest" description="Disordered" evidence="1">
    <location>
        <begin position="35"/>
        <end position="57"/>
    </location>
</feature>
<keyword evidence="3" id="KW-1185">Reference proteome</keyword>
<name>A0AAN5IDH5_9BILA</name>
<dbReference type="AlphaFoldDB" id="A0AAN5IDH5"/>
<reference evidence="3" key="1">
    <citation type="submission" date="2022-10" db="EMBL/GenBank/DDBJ databases">
        <title>Genome assembly of Pristionchus species.</title>
        <authorList>
            <person name="Yoshida K."/>
            <person name="Sommer R.J."/>
        </authorList>
    </citation>
    <scope>NUCLEOTIDE SEQUENCE [LARGE SCALE GENOMIC DNA]</scope>
    <source>
        <strain evidence="3">RS5460</strain>
    </source>
</reference>
<proteinExistence type="predicted"/>
<protein>
    <submittedName>
        <fullName evidence="2">Uncharacterized protein</fullName>
    </submittedName>
</protein>
<feature type="compositionally biased region" description="Basic and acidic residues" evidence="1">
    <location>
        <begin position="43"/>
        <end position="54"/>
    </location>
</feature>
<comment type="caution">
    <text evidence="2">The sequence shown here is derived from an EMBL/GenBank/DDBJ whole genome shotgun (WGS) entry which is preliminary data.</text>
</comment>
<dbReference type="Proteomes" id="UP001328107">
    <property type="component" value="Unassembled WGS sequence"/>
</dbReference>